<comment type="subunit">
    <text evidence="7 9">Part of the 50S ribosomal subunit.</text>
</comment>
<dbReference type="Gene3D" id="3.90.470.10">
    <property type="entry name" value="Ribosomal protein L22/L17"/>
    <property type="match status" value="1"/>
</dbReference>
<comment type="caution">
    <text evidence="11">The sequence shown here is derived from an EMBL/GenBank/DDBJ whole genome shotgun (WGS) entry which is preliminary data.</text>
</comment>
<dbReference type="GO" id="GO:0006412">
    <property type="term" value="P:translation"/>
    <property type="evidence" value="ECO:0007669"/>
    <property type="project" value="UniProtKB-UniRule"/>
</dbReference>
<accession>A0A1F8F988</accession>
<dbReference type="InterPro" id="IPR047867">
    <property type="entry name" value="Ribosomal_uL22_bac/org-type"/>
</dbReference>
<evidence type="ECO:0000256" key="9">
    <source>
        <dbReference type="RuleBase" id="RU004006"/>
    </source>
</evidence>
<sequence length="171" mass="19489">MAEITAQLNRLRLAPRKVRSVANLIKGKDVAKALFQLEFLIKRPSPHLIKLIKSAISNAEHNYNMVKENLYIKDINIDEGVKLRRFKAKGFGRASRIQKKTSHIEVILAERVPGLKGTTVKQAKKETGVEHEVKEIKTEEQTRKPEIKTELGKEGSKMGNLGKRIFRRKVI</sequence>
<proteinExistence type="inferred from homology"/>
<keyword evidence="4 7" id="KW-0689">Ribosomal protein</keyword>
<comment type="function">
    <text evidence="7 10">This protein binds specifically to 23S rRNA; its binding is stimulated by other ribosomal proteins, e.g., L4, L17, and L20. It is important during the early stages of 50S assembly. It makes multiple contacts with different domains of the 23S rRNA in the assembled 50S subunit and ribosome.</text>
</comment>
<evidence type="ECO:0000256" key="7">
    <source>
        <dbReference type="HAMAP-Rule" id="MF_01331"/>
    </source>
</evidence>
<evidence type="ECO:0000313" key="11">
    <source>
        <dbReference type="EMBL" id="OGN09168.1"/>
    </source>
</evidence>
<dbReference type="HAMAP" id="MF_01331_B">
    <property type="entry name" value="Ribosomal_uL22_B"/>
    <property type="match status" value="1"/>
</dbReference>
<dbReference type="AlphaFoldDB" id="A0A1F8F988"/>
<dbReference type="PANTHER" id="PTHR13501">
    <property type="entry name" value="CHLOROPLAST 50S RIBOSOMAL PROTEIN L22-RELATED"/>
    <property type="match status" value="1"/>
</dbReference>
<dbReference type="GO" id="GO:0019843">
    <property type="term" value="F:rRNA binding"/>
    <property type="evidence" value="ECO:0007669"/>
    <property type="project" value="UniProtKB-UniRule"/>
</dbReference>
<organism evidence="11 12">
    <name type="scientific">Candidatus Yanofskybacteria bacterium RIFCSPHIGHO2_02_FULL_41_11</name>
    <dbReference type="NCBI Taxonomy" id="1802675"/>
    <lineage>
        <taxon>Bacteria</taxon>
        <taxon>Candidatus Yanofskyibacteriota</taxon>
    </lineage>
</organism>
<evidence type="ECO:0000256" key="10">
    <source>
        <dbReference type="RuleBase" id="RU004008"/>
    </source>
</evidence>
<keyword evidence="5 7" id="KW-0687">Ribonucleoprotein</keyword>
<dbReference type="GO" id="GO:0022625">
    <property type="term" value="C:cytosolic large ribosomal subunit"/>
    <property type="evidence" value="ECO:0007669"/>
    <property type="project" value="TreeGrafter"/>
</dbReference>
<evidence type="ECO:0000256" key="1">
    <source>
        <dbReference type="ARBA" id="ARBA00009451"/>
    </source>
</evidence>
<dbReference type="InterPro" id="IPR001063">
    <property type="entry name" value="Ribosomal_uL22"/>
</dbReference>
<reference evidence="11 12" key="1">
    <citation type="journal article" date="2016" name="Nat. Commun.">
        <title>Thousands of microbial genomes shed light on interconnected biogeochemical processes in an aquifer system.</title>
        <authorList>
            <person name="Anantharaman K."/>
            <person name="Brown C.T."/>
            <person name="Hug L.A."/>
            <person name="Sharon I."/>
            <person name="Castelle C.J."/>
            <person name="Probst A.J."/>
            <person name="Thomas B.C."/>
            <person name="Singh A."/>
            <person name="Wilkins M.J."/>
            <person name="Karaoz U."/>
            <person name="Brodie E.L."/>
            <person name="Williams K.H."/>
            <person name="Hubbard S.S."/>
            <person name="Banfield J.F."/>
        </authorList>
    </citation>
    <scope>NUCLEOTIDE SEQUENCE [LARGE SCALE GENOMIC DNA]</scope>
</reference>
<dbReference type="GO" id="GO:0003735">
    <property type="term" value="F:structural constituent of ribosome"/>
    <property type="evidence" value="ECO:0007669"/>
    <property type="project" value="InterPro"/>
</dbReference>
<dbReference type="InterPro" id="IPR036394">
    <property type="entry name" value="Ribosomal_uL22_sf"/>
</dbReference>
<evidence type="ECO:0000256" key="5">
    <source>
        <dbReference type="ARBA" id="ARBA00023274"/>
    </source>
</evidence>
<dbReference type="Pfam" id="PF00237">
    <property type="entry name" value="Ribosomal_L22"/>
    <property type="match status" value="1"/>
</dbReference>
<evidence type="ECO:0000256" key="6">
    <source>
        <dbReference type="ARBA" id="ARBA00035207"/>
    </source>
</evidence>
<keyword evidence="2 7" id="KW-0699">rRNA-binding</keyword>
<dbReference type="CDD" id="cd00336">
    <property type="entry name" value="Ribosomal_L22"/>
    <property type="match status" value="1"/>
</dbReference>
<name>A0A1F8F988_9BACT</name>
<protein>
    <recommendedName>
        <fullName evidence="6 7">Large ribosomal subunit protein uL22</fullName>
    </recommendedName>
</protein>
<dbReference type="InterPro" id="IPR005727">
    <property type="entry name" value="Ribosomal_uL22_bac/chlpt-type"/>
</dbReference>
<evidence type="ECO:0000256" key="4">
    <source>
        <dbReference type="ARBA" id="ARBA00022980"/>
    </source>
</evidence>
<evidence type="ECO:0000313" key="12">
    <source>
        <dbReference type="Proteomes" id="UP000177167"/>
    </source>
</evidence>
<evidence type="ECO:0000256" key="2">
    <source>
        <dbReference type="ARBA" id="ARBA00022730"/>
    </source>
</evidence>
<dbReference type="PANTHER" id="PTHR13501:SF8">
    <property type="entry name" value="LARGE RIBOSOMAL SUBUNIT PROTEIN UL22M"/>
    <property type="match status" value="1"/>
</dbReference>
<dbReference type="NCBIfam" id="TIGR01044">
    <property type="entry name" value="rplV_bact"/>
    <property type="match status" value="1"/>
</dbReference>
<gene>
    <name evidence="7" type="primary">rplV</name>
    <name evidence="11" type="ORF">A3J46_03580</name>
</gene>
<comment type="similarity">
    <text evidence="1 7 8">Belongs to the universal ribosomal protein uL22 family.</text>
</comment>
<dbReference type="Proteomes" id="UP000177167">
    <property type="component" value="Unassembled WGS sequence"/>
</dbReference>
<keyword evidence="3 7" id="KW-0694">RNA-binding</keyword>
<evidence type="ECO:0000256" key="3">
    <source>
        <dbReference type="ARBA" id="ARBA00022884"/>
    </source>
</evidence>
<dbReference type="EMBL" id="MGJP01000042">
    <property type="protein sequence ID" value="OGN09168.1"/>
    <property type="molecule type" value="Genomic_DNA"/>
</dbReference>
<dbReference type="SUPFAM" id="SSF54843">
    <property type="entry name" value="Ribosomal protein L22"/>
    <property type="match status" value="1"/>
</dbReference>
<comment type="function">
    <text evidence="7">The globular domain of the protein is located near the polypeptide exit tunnel on the outside of the subunit, while an extended beta-hairpin is found that lines the wall of the exit tunnel in the center of the 70S ribosome.</text>
</comment>
<evidence type="ECO:0000256" key="8">
    <source>
        <dbReference type="RuleBase" id="RU004005"/>
    </source>
</evidence>